<gene>
    <name evidence="5" type="ORF">SAMN04489765_1093</name>
</gene>
<dbReference type="InterPro" id="IPR051209">
    <property type="entry name" value="FAD-bind_Monooxygenase_sf"/>
</dbReference>
<comment type="similarity">
    <text evidence="1">Belongs to the FAD-binding monooxygenase family.</text>
</comment>
<dbReference type="PANTHER" id="PTHR42877:SF4">
    <property type="entry name" value="FAD_NAD(P)-BINDING DOMAIN-CONTAINING PROTEIN-RELATED"/>
    <property type="match status" value="1"/>
</dbReference>
<dbReference type="GO" id="GO:0004499">
    <property type="term" value="F:N,N-dimethylaniline monooxygenase activity"/>
    <property type="evidence" value="ECO:0007669"/>
    <property type="project" value="InterPro"/>
</dbReference>
<keyword evidence="6" id="KW-1185">Reference proteome</keyword>
<dbReference type="GO" id="GO:0050661">
    <property type="term" value="F:NADP binding"/>
    <property type="evidence" value="ECO:0007669"/>
    <property type="project" value="InterPro"/>
</dbReference>
<evidence type="ECO:0000313" key="6">
    <source>
        <dbReference type="Proteomes" id="UP000183053"/>
    </source>
</evidence>
<dbReference type="EMBL" id="FNLF01000002">
    <property type="protein sequence ID" value="SDQ60851.1"/>
    <property type="molecule type" value="Genomic_DNA"/>
</dbReference>
<dbReference type="Proteomes" id="UP000183053">
    <property type="component" value="Unassembled WGS sequence"/>
</dbReference>
<evidence type="ECO:0000313" key="5">
    <source>
        <dbReference type="EMBL" id="SDQ60851.1"/>
    </source>
</evidence>
<dbReference type="Pfam" id="PF00743">
    <property type="entry name" value="FMO-like"/>
    <property type="match status" value="1"/>
</dbReference>
<dbReference type="InterPro" id="IPR036188">
    <property type="entry name" value="FAD/NAD-bd_sf"/>
</dbReference>
<dbReference type="PANTHER" id="PTHR42877">
    <property type="entry name" value="L-ORNITHINE N(5)-MONOOXYGENASE-RELATED"/>
    <property type="match status" value="1"/>
</dbReference>
<dbReference type="STRING" id="47312.SAMN04489765_1093"/>
<keyword evidence="3" id="KW-0274">FAD</keyword>
<evidence type="ECO:0000256" key="3">
    <source>
        <dbReference type="ARBA" id="ARBA00022827"/>
    </source>
</evidence>
<dbReference type="AlphaFoldDB" id="A0A1H1C9I6"/>
<dbReference type="RefSeq" id="WP_068566827.1">
    <property type="nucleotide sequence ID" value="NZ_FNLF01000002.1"/>
</dbReference>
<evidence type="ECO:0000256" key="4">
    <source>
        <dbReference type="ARBA" id="ARBA00023002"/>
    </source>
</evidence>
<reference evidence="6" key="1">
    <citation type="submission" date="2016-10" db="EMBL/GenBank/DDBJ databases">
        <authorList>
            <person name="Varghese N."/>
            <person name="Submissions S."/>
        </authorList>
    </citation>
    <scope>NUCLEOTIDE SEQUENCE [LARGE SCALE GENOMIC DNA]</scope>
    <source>
        <strain evidence="6">DSM 44142</strain>
    </source>
</reference>
<dbReference type="InterPro" id="IPR020946">
    <property type="entry name" value="Flavin_mOase-like"/>
</dbReference>
<keyword evidence="4" id="KW-0560">Oxidoreductase</keyword>
<sequence length="479" mass="52757">MPSIGIIGSGFGALAVAITLLQDGHDDIRLWERSDGIGGVWRDNTYPGAACDVPSALYSFSFEPYTGWESRYAHQPQILAYLRRTAAKYGVTPRVRTGATVVGATYDEAHSQWEVALADGTTDRVDVLVSAVGQLSDPVLPPIPGIDRFQGTAFHSARWDHAAPLSGKRIAVVGTGASATQFVPHLADRTAELLVFQRTPSYILPRPDQRYGRLYQGSFRVVPGALRTERNAFFSLAEQFSRGLDDDTRAGEIIRALALAHLRLRVRDRELREALTPDYPVGCRRILFANSFYPALTRPHVRLVTAAVDEVTEAGIVAGGVHHDVDAIVYGTGFDAQNFLSAMRIEGARGRLLTDVWADGARAHLGVHVPGFPNFFVAYGPNTNLGGGSIVYMLEAQARHIRDVLRRMREGGHRSVTVTSEAAEGFDRAVQHRLERSVWGHCESWYRHPSGRITSNWPGNTRTYADATARLKPEEFAWT</sequence>
<organism evidence="5 6">
    <name type="scientific">Tsukamurella pulmonis</name>
    <dbReference type="NCBI Taxonomy" id="47312"/>
    <lineage>
        <taxon>Bacteria</taxon>
        <taxon>Bacillati</taxon>
        <taxon>Actinomycetota</taxon>
        <taxon>Actinomycetes</taxon>
        <taxon>Mycobacteriales</taxon>
        <taxon>Tsukamurellaceae</taxon>
        <taxon>Tsukamurella</taxon>
    </lineage>
</organism>
<protein>
    <submittedName>
        <fullName evidence="5">Predicted flavoprotein CzcO associated with the cation diffusion facilitator CzcD</fullName>
    </submittedName>
</protein>
<dbReference type="GO" id="GO:0050660">
    <property type="term" value="F:flavin adenine dinucleotide binding"/>
    <property type="evidence" value="ECO:0007669"/>
    <property type="project" value="InterPro"/>
</dbReference>
<name>A0A1H1C9I6_9ACTN</name>
<evidence type="ECO:0000256" key="1">
    <source>
        <dbReference type="ARBA" id="ARBA00010139"/>
    </source>
</evidence>
<dbReference type="OrthoDB" id="5168853at2"/>
<keyword evidence="2" id="KW-0285">Flavoprotein</keyword>
<dbReference type="SUPFAM" id="SSF51905">
    <property type="entry name" value="FAD/NAD(P)-binding domain"/>
    <property type="match status" value="2"/>
</dbReference>
<proteinExistence type="inferred from homology"/>
<evidence type="ECO:0000256" key="2">
    <source>
        <dbReference type="ARBA" id="ARBA00022630"/>
    </source>
</evidence>
<dbReference type="Gene3D" id="3.50.50.60">
    <property type="entry name" value="FAD/NAD(P)-binding domain"/>
    <property type="match status" value="2"/>
</dbReference>
<accession>A0A1H1C9I6</accession>